<dbReference type="EMBL" id="MU003497">
    <property type="protein sequence ID" value="KAF2474628.1"/>
    <property type="molecule type" value="Genomic_DNA"/>
</dbReference>
<proteinExistence type="predicted"/>
<accession>A0ACB6R5S4</accession>
<organism evidence="1 2">
    <name type="scientific">Lindgomyces ingoldianus</name>
    <dbReference type="NCBI Taxonomy" id="673940"/>
    <lineage>
        <taxon>Eukaryota</taxon>
        <taxon>Fungi</taxon>
        <taxon>Dikarya</taxon>
        <taxon>Ascomycota</taxon>
        <taxon>Pezizomycotina</taxon>
        <taxon>Dothideomycetes</taxon>
        <taxon>Pleosporomycetidae</taxon>
        <taxon>Pleosporales</taxon>
        <taxon>Lindgomycetaceae</taxon>
        <taxon>Lindgomyces</taxon>
    </lineage>
</organism>
<name>A0ACB6R5S4_9PLEO</name>
<evidence type="ECO:0000313" key="2">
    <source>
        <dbReference type="Proteomes" id="UP000799755"/>
    </source>
</evidence>
<sequence length="149" mass="16261">MPSSQVSDVVRWAAHLEQEHYSDEPVATLPMKPKARLNSDDIRGLGAGFEEIVAPSPPEIEIKLEIEDTVGQRNPSPLVQSPSHGNKLPLTNSSHPGASRQPDPVALEATLTHESLRTPERSSKGGSSRRSRNSCTSRNSSFLFARQPM</sequence>
<protein>
    <submittedName>
        <fullName evidence="1">Uncharacterized protein</fullName>
    </submittedName>
</protein>
<comment type="caution">
    <text evidence="1">The sequence shown here is derived from an EMBL/GenBank/DDBJ whole genome shotgun (WGS) entry which is preliminary data.</text>
</comment>
<evidence type="ECO:0000313" key="1">
    <source>
        <dbReference type="EMBL" id="KAF2474628.1"/>
    </source>
</evidence>
<gene>
    <name evidence="1" type="ORF">BDR25DRAFT_110560</name>
</gene>
<reference evidence="1" key="1">
    <citation type="journal article" date="2020" name="Stud. Mycol.">
        <title>101 Dothideomycetes genomes: a test case for predicting lifestyles and emergence of pathogens.</title>
        <authorList>
            <person name="Haridas S."/>
            <person name="Albert R."/>
            <person name="Binder M."/>
            <person name="Bloem J."/>
            <person name="Labutti K."/>
            <person name="Salamov A."/>
            <person name="Andreopoulos B."/>
            <person name="Baker S."/>
            <person name="Barry K."/>
            <person name="Bills G."/>
            <person name="Bluhm B."/>
            <person name="Cannon C."/>
            <person name="Castanera R."/>
            <person name="Culley D."/>
            <person name="Daum C."/>
            <person name="Ezra D."/>
            <person name="Gonzalez J."/>
            <person name="Henrissat B."/>
            <person name="Kuo A."/>
            <person name="Liang C."/>
            <person name="Lipzen A."/>
            <person name="Lutzoni F."/>
            <person name="Magnuson J."/>
            <person name="Mondo S."/>
            <person name="Nolan M."/>
            <person name="Ohm R."/>
            <person name="Pangilinan J."/>
            <person name="Park H.-J."/>
            <person name="Ramirez L."/>
            <person name="Alfaro M."/>
            <person name="Sun H."/>
            <person name="Tritt A."/>
            <person name="Yoshinaga Y."/>
            <person name="Zwiers L.-H."/>
            <person name="Turgeon B."/>
            <person name="Goodwin S."/>
            <person name="Spatafora J."/>
            <person name="Crous P."/>
            <person name="Grigoriev I."/>
        </authorList>
    </citation>
    <scope>NUCLEOTIDE SEQUENCE</scope>
    <source>
        <strain evidence="1">ATCC 200398</strain>
    </source>
</reference>
<keyword evidence="2" id="KW-1185">Reference proteome</keyword>
<dbReference type="Proteomes" id="UP000799755">
    <property type="component" value="Unassembled WGS sequence"/>
</dbReference>